<gene>
    <name evidence="1" type="ORF">UFOVP193_30</name>
</gene>
<proteinExistence type="predicted"/>
<accession>A0A6J7WJV9</accession>
<name>A0A6J7WJV9_9CAUD</name>
<reference evidence="1" key="1">
    <citation type="submission" date="2020-05" db="EMBL/GenBank/DDBJ databases">
        <authorList>
            <person name="Chiriac C."/>
            <person name="Salcher M."/>
            <person name="Ghai R."/>
            <person name="Kavagutti S V."/>
        </authorList>
    </citation>
    <scope>NUCLEOTIDE SEQUENCE</scope>
</reference>
<dbReference type="EMBL" id="LR798240">
    <property type="protein sequence ID" value="CAB5214166.1"/>
    <property type="molecule type" value="Genomic_DNA"/>
</dbReference>
<sequence>MDKCKETHCWHDTPYILTSYPPQTVRVCCNCGVKQTIRHQVIESFEGHGIYHPQNYIIENKC</sequence>
<organism evidence="1">
    <name type="scientific">uncultured Caudovirales phage</name>
    <dbReference type="NCBI Taxonomy" id="2100421"/>
    <lineage>
        <taxon>Viruses</taxon>
        <taxon>Duplodnaviria</taxon>
        <taxon>Heunggongvirae</taxon>
        <taxon>Uroviricota</taxon>
        <taxon>Caudoviricetes</taxon>
        <taxon>Peduoviridae</taxon>
        <taxon>Maltschvirus</taxon>
        <taxon>Maltschvirus maltsch</taxon>
    </lineage>
</organism>
<protein>
    <submittedName>
        <fullName evidence="1">Uncharacterized protein</fullName>
    </submittedName>
</protein>
<evidence type="ECO:0000313" key="1">
    <source>
        <dbReference type="EMBL" id="CAB5214166.1"/>
    </source>
</evidence>